<organism evidence="2 3">
    <name type="scientific">Polyplax serrata</name>
    <name type="common">Common mouse louse</name>
    <dbReference type="NCBI Taxonomy" id="468196"/>
    <lineage>
        <taxon>Eukaryota</taxon>
        <taxon>Metazoa</taxon>
        <taxon>Ecdysozoa</taxon>
        <taxon>Arthropoda</taxon>
        <taxon>Hexapoda</taxon>
        <taxon>Insecta</taxon>
        <taxon>Pterygota</taxon>
        <taxon>Neoptera</taxon>
        <taxon>Paraneoptera</taxon>
        <taxon>Psocodea</taxon>
        <taxon>Troctomorpha</taxon>
        <taxon>Phthiraptera</taxon>
        <taxon>Anoplura</taxon>
        <taxon>Polyplacidae</taxon>
        <taxon>Polyplax</taxon>
    </lineage>
</organism>
<evidence type="ECO:0000256" key="1">
    <source>
        <dbReference type="SAM" id="MobiDB-lite"/>
    </source>
</evidence>
<gene>
    <name evidence="2" type="ORF">RUM44_011104</name>
</gene>
<dbReference type="Proteomes" id="UP001359485">
    <property type="component" value="Unassembled WGS sequence"/>
</dbReference>
<evidence type="ECO:0000313" key="3">
    <source>
        <dbReference type="Proteomes" id="UP001359485"/>
    </source>
</evidence>
<sequence>MGSSPVSRGGGGTLGTVDSGFHDGDPPETTSDIDESELRRELLNDPGAFQEVGKTRRFFHPFQSFHPGINTVCLAAD</sequence>
<evidence type="ECO:0000313" key="2">
    <source>
        <dbReference type="EMBL" id="KAK6624245.1"/>
    </source>
</evidence>
<feature type="region of interest" description="Disordered" evidence="1">
    <location>
        <begin position="1"/>
        <end position="35"/>
    </location>
</feature>
<comment type="caution">
    <text evidence="2">The sequence shown here is derived from an EMBL/GenBank/DDBJ whole genome shotgun (WGS) entry which is preliminary data.</text>
</comment>
<proteinExistence type="predicted"/>
<accession>A0ABR1AP40</accession>
<protein>
    <submittedName>
        <fullName evidence="2">Uncharacterized protein</fullName>
    </submittedName>
</protein>
<dbReference type="EMBL" id="JAWJWF010000046">
    <property type="protein sequence ID" value="KAK6624245.1"/>
    <property type="molecule type" value="Genomic_DNA"/>
</dbReference>
<reference evidence="2 3" key="1">
    <citation type="submission" date="2023-09" db="EMBL/GenBank/DDBJ databases">
        <title>Genomes of two closely related lineages of the louse Polyplax serrata with different host specificities.</title>
        <authorList>
            <person name="Martinu J."/>
            <person name="Tarabai H."/>
            <person name="Stefka J."/>
            <person name="Hypsa V."/>
        </authorList>
    </citation>
    <scope>NUCLEOTIDE SEQUENCE [LARGE SCALE GENOMIC DNA]</scope>
    <source>
        <strain evidence="2">98ZLc_SE</strain>
    </source>
</reference>
<name>A0ABR1AP40_POLSC</name>
<keyword evidence="3" id="KW-1185">Reference proteome</keyword>